<evidence type="ECO:0000313" key="8">
    <source>
        <dbReference type="EMBL" id="SVC06100.1"/>
    </source>
</evidence>
<comment type="subcellular location">
    <subcellularLocation>
        <location evidence="1">Cytoplasm</location>
    </subcellularLocation>
</comment>
<keyword evidence="5" id="KW-0808">Transferase</keyword>
<reference evidence="8" key="1">
    <citation type="submission" date="2018-05" db="EMBL/GenBank/DDBJ databases">
        <authorList>
            <person name="Lanie J.A."/>
            <person name="Ng W.-L."/>
            <person name="Kazmierczak K.M."/>
            <person name="Andrzejewski T.M."/>
            <person name="Davidsen T.M."/>
            <person name="Wayne K.J."/>
            <person name="Tettelin H."/>
            <person name="Glass J.I."/>
            <person name="Rusch D."/>
            <person name="Podicherti R."/>
            <person name="Tsui H.-C.T."/>
            <person name="Winkler M.E."/>
        </authorList>
    </citation>
    <scope>NUCLEOTIDE SEQUENCE</scope>
</reference>
<dbReference type="EC" id="2.5.1.55" evidence="3"/>
<accession>A0A382J237</accession>
<comment type="catalytic activity">
    <reaction evidence="6">
        <text>D-arabinose 5-phosphate + phosphoenolpyruvate + H2O = 3-deoxy-alpha-D-manno-2-octulosonate-8-phosphate + phosphate</text>
        <dbReference type="Rhea" id="RHEA:14053"/>
        <dbReference type="ChEBI" id="CHEBI:15377"/>
        <dbReference type="ChEBI" id="CHEBI:43474"/>
        <dbReference type="ChEBI" id="CHEBI:57693"/>
        <dbReference type="ChEBI" id="CHEBI:58702"/>
        <dbReference type="ChEBI" id="CHEBI:85985"/>
        <dbReference type="EC" id="2.5.1.55"/>
    </reaction>
</comment>
<comment type="similarity">
    <text evidence="2">Belongs to the KdsA family.</text>
</comment>
<keyword evidence="4" id="KW-0963">Cytoplasm</keyword>
<evidence type="ECO:0000256" key="6">
    <source>
        <dbReference type="ARBA" id="ARBA00049112"/>
    </source>
</evidence>
<organism evidence="8">
    <name type="scientific">marine metagenome</name>
    <dbReference type="NCBI Taxonomy" id="408172"/>
    <lineage>
        <taxon>unclassified sequences</taxon>
        <taxon>metagenomes</taxon>
        <taxon>ecological metagenomes</taxon>
    </lineage>
</organism>
<dbReference type="AlphaFoldDB" id="A0A382J237"/>
<dbReference type="EMBL" id="UINC01071304">
    <property type="protein sequence ID" value="SVC06100.1"/>
    <property type="molecule type" value="Genomic_DNA"/>
</dbReference>
<sequence length="57" mass="6593">VIENESHSLFMAEKISKICDKLKINFVYKSSFDKANRSNIESSRGLDIKEAIKIFKK</sequence>
<dbReference type="PANTHER" id="PTHR21057">
    <property type="entry name" value="PHOSPHO-2-DEHYDRO-3-DEOXYHEPTONATE ALDOLASE"/>
    <property type="match status" value="1"/>
</dbReference>
<evidence type="ECO:0000256" key="1">
    <source>
        <dbReference type="ARBA" id="ARBA00004496"/>
    </source>
</evidence>
<evidence type="ECO:0000259" key="7">
    <source>
        <dbReference type="Pfam" id="PF00793"/>
    </source>
</evidence>
<feature type="domain" description="DAHP synthetase I/KDSA" evidence="7">
    <location>
        <begin position="1"/>
        <end position="56"/>
    </location>
</feature>
<dbReference type="InterPro" id="IPR006269">
    <property type="entry name" value="KDO8P_synthase"/>
</dbReference>
<evidence type="ECO:0000256" key="3">
    <source>
        <dbReference type="ARBA" id="ARBA00012693"/>
    </source>
</evidence>
<evidence type="ECO:0000256" key="5">
    <source>
        <dbReference type="ARBA" id="ARBA00022679"/>
    </source>
</evidence>
<gene>
    <name evidence="8" type="ORF">METZ01_LOCUS258954</name>
</gene>
<evidence type="ECO:0000256" key="4">
    <source>
        <dbReference type="ARBA" id="ARBA00022490"/>
    </source>
</evidence>
<feature type="non-terminal residue" evidence="8">
    <location>
        <position position="57"/>
    </location>
</feature>
<proteinExistence type="inferred from homology"/>
<dbReference type="Pfam" id="PF00793">
    <property type="entry name" value="DAHP_synth_1"/>
    <property type="match status" value="1"/>
</dbReference>
<dbReference type="Gene3D" id="3.20.20.70">
    <property type="entry name" value="Aldolase class I"/>
    <property type="match status" value="1"/>
</dbReference>
<name>A0A382J237_9ZZZZ</name>
<dbReference type="InterPro" id="IPR006218">
    <property type="entry name" value="DAHP1/KDSA"/>
</dbReference>
<dbReference type="GO" id="GO:0005737">
    <property type="term" value="C:cytoplasm"/>
    <property type="evidence" value="ECO:0007669"/>
    <property type="project" value="UniProtKB-SubCell"/>
</dbReference>
<feature type="non-terminal residue" evidence="8">
    <location>
        <position position="1"/>
    </location>
</feature>
<dbReference type="GO" id="GO:0008676">
    <property type="term" value="F:3-deoxy-8-phosphooctulonate synthase activity"/>
    <property type="evidence" value="ECO:0007669"/>
    <property type="project" value="UniProtKB-EC"/>
</dbReference>
<evidence type="ECO:0000256" key="2">
    <source>
        <dbReference type="ARBA" id="ARBA00010499"/>
    </source>
</evidence>
<dbReference type="InterPro" id="IPR013785">
    <property type="entry name" value="Aldolase_TIM"/>
</dbReference>
<protein>
    <recommendedName>
        <fullName evidence="3">3-deoxy-8-phosphooctulonate synthase</fullName>
        <ecNumber evidence="3">2.5.1.55</ecNumber>
    </recommendedName>
</protein>
<dbReference type="SUPFAM" id="SSF51569">
    <property type="entry name" value="Aldolase"/>
    <property type="match status" value="1"/>
</dbReference>